<feature type="compositionally biased region" description="Gly residues" evidence="1">
    <location>
        <begin position="766"/>
        <end position="781"/>
    </location>
</feature>
<feature type="compositionally biased region" description="Low complexity" evidence="1">
    <location>
        <begin position="130"/>
        <end position="153"/>
    </location>
</feature>
<reference evidence="3" key="1">
    <citation type="submission" date="2016-09" db="EMBL/GenBank/DDBJ databases">
        <authorList>
            <person name="Jeantristanb JTB J.-T."/>
            <person name="Ricardo R."/>
        </authorList>
    </citation>
    <scope>NUCLEOTIDE SEQUENCE [LARGE SCALE GENOMIC DNA]</scope>
</reference>
<proteinExistence type="predicted"/>
<feature type="compositionally biased region" description="Acidic residues" evidence="1">
    <location>
        <begin position="39"/>
        <end position="50"/>
    </location>
</feature>
<dbReference type="OrthoDB" id="205993at2759"/>
<sequence>MPPRLSKRQQREHAELQHLVASAAANTGLGEDAEHASSGEDDEVEQDDDAATAAIAKSGGLGRATAGFAALDLGRSDDDQDEHDIDDDDEQDEPSTTIAASTTKKSKNKKKKKKTQSSSTATPNTTGVNDTADAAGSATPTTSTSTPNKASASSKKKKNAKSVTGTPRGDSDDLDEIDRALAELASKGGPSLASIQAQQQSSHLDRRFETIKGAFSFDTKLLDGDAELRKFFGSKIASPICEQNQIQHTATAPRSQHHARFANNPHHSTSIKRTASYLANPEAGWLPAAGILKLENYDGPEAKNDRSGDWWTYVHTPEYKIAQMGFLEGGAPHTTHSYRTGFVFTNKPCFSPVVLQQADGNRLYSILQSQPYHIDTHLQLAEMLNQQADLTGSSQHLARALYAMSAPLPPSFTSGSFRLSYNRIENRAFFIAVARNVAIQTKRGTWRTATEWAKIALGCSGGMDPMGMLCFLDFLAPKSGQNDWFLSLLDELPNVYPNQPECQVDLYPGLAYAKALCLRQLHPKETSSDSVATKALTSAILRFPAVVPLLLSTLGGNVPPALISHSRAQVSGSYTTDPSYLTSLLSSLYAHRSSPLWKDPSLLSWLTSTASSIVTSLNDSSNSDVIFGEKAWSSQHAWKPNQAPEGIIRALYLDDVPSLRPYLPPSITSNGEAMYSYDPLPPQGPNVTYYSDDYFEVLHSTSVGKRIRQQNASRAQAQRGGAAARGFAAQLAALLGVGQAGGAIDMNDDLRRELMDELAMLQAGGEGGQGGFPGGFPGFGGDTDEETE</sequence>
<dbReference type="GO" id="GO:0072344">
    <property type="term" value="P:rescue of stalled ribosome"/>
    <property type="evidence" value="ECO:0007669"/>
    <property type="project" value="TreeGrafter"/>
</dbReference>
<feature type="region of interest" description="Disordered" evidence="1">
    <location>
        <begin position="72"/>
        <end position="174"/>
    </location>
</feature>
<feature type="compositionally biased region" description="Basic residues" evidence="1">
    <location>
        <begin position="104"/>
        <end position="115"/>
    </location>
</feature>
<feature type="region of interest" description="Disordered" evidence="1">
    <location>
        <begin position="766"/>
        <end position="788"/>
    </location>
</feature>
<feature type="compositionally biased region" description="Acidic residues" evidence="1">
    <location>
        <begin position="78"/>
        <end position="93"/>
    </location>
</feature>
<dbReference type="STRING" id="269621.A0A238FFA4"/>
<evidence type="ECO:0000313" key="2">
    <source>
        <dbReference type="EMBL" id="SCV70554.1"/>
    </source>
</evidence>
<dbReference type="AlphaFoldDB" id="A0A238FFA4"/>
<dbReference type="EMBL" id="FMSP01000006">
    <property type="protein sequence ID" value="SCV70554.1"/>
    <property type="molecule type" value="Genomic_DNA"/>
</dbReference>
<keyword evidence="3" id="KW-1185">Reference proteome</keyword>
<feature type="region of interest" description="Disordered" evidence="1">
    <location>
        <begin position="25"/>
        <end position="50"/>
    </location>
</feature>
<name>A0A238FFA4_9BASI</name>
<dbReference type="GO" id="GO:1990116">
    <property type="term" value="P:ribosome-associated ubiquitin-dependent protein catabolic process"/>
    <property type="evidence" value="ECO:0007669"/>
    <property type="project" value="TreeGrafter"/>
</dbReference>
<dbReference type="Pfam" id="PF04910">
    <property type="entry name" value="Tcf25"/>
    <property type="match status" value="1"/>
</dbReference>
<dbReference type="InterPro" id="IPR006994">
    <property type="entry name" value="TCF25/Rqc1"/>
</dbReference>
<dbReference type="Proteomes" id="UP000198372">
    <property type="component" value="Unassembled WGS sequence"/>
</dbReference>
<dbReference type="GO" id="GO:1990112">
    <property type="term" value="C:RQC complex"/>
    <property type="evidence" value="ECO:0007669"/>
    <property type="project" value="TreeGrafter"/>
</dbReference>
<protein>
    <submittedName>
        <fullName evidence="2">BQ2448_3316 protein</fullName>
    </submittedName>
</protein>
<dbReference type="PANTHER" id="PTHR22684:SF0">
    <property type="entry name" value="RIBOSOME QUALITY CONTROL COMPLEX SUBUNIT TCF25"/>
    <property type="match status" value="1"/>
</dbReference>
<gene>
    <name evidence="2" type="ORF">BQ2448_3316</name>
</gene>
<organism evidence="2 3">
    <name type="scientific">Microbotryum intermedium</name>
    <dbReference type="NCBI Taxonomy" id="269621"/>
    <lineage>
        <taxon>Eukaryota</taxon>
        <taxon>Fungi</taxon>
        <taxon>Dikarya</taxon>
        <taxon>Basidiomycota</taxon>
        <taxon>Pucciniomycotina</taxon>
        <taxon>Microbotryomycetes</taxon>
        <taxon>Microbotryales</taxon>
        <taxon>Microbotryaceae</taxon>
        <taxon>Microbotryum</taxon>
    </lineage>
</organism>
<dbReference type="PANTHER" id="PTHR22684">
    <property type="entry name" value="NULP1-RELATED"/>
    <property type="match status" value="1"/>
</dbReference>
<evidence type="ECO:0000256" key="1">
    <source>
        <dbReference type="SAM" id="MobiDB-lite"/>
    </source>
</evidence>
<evidence type="ECO:0000313" key="3">
    <source>
        <dbReference type="Proteomes" id="UP000198372"/>
    </source>
</evidence>
<accession>A0A238FFA4</accession>